<dbReference type="Pfam" id="PF08905">
    <property type="entry name" value="DUF1850"/>
    <property type="match status" value="1"/>
</dbReference>
<gene>
    <name evidence="1" type="ORF">FAK_31700</name>
</gene>
<proteinExistence type="predicted"/>
<evidence type="ECO:0000313" key="2">
    <source>
        <dbReference type="Proteomes" id="UP001366166"/>
    </source>
</evidence>
<organism evidence="1 2">
    <name type="scientific">Desulfoferula mesophila</name>
    <dbReference type="NCBI Taxonomy" id="3058419"/>
    <lineage>
        <taxon>Bacteria</taxon>
        <taxon>Pseudomonadati</taxon>
        <taxon>Thermodesulfobacteriota</taxon>
        <taxon>Desulfarculia</taxon>
        <taxon>Desulfarculales</taxon>
        <taxon>Desulfarculaceae</taxon>
        <taxon>Desulfoferula</taxon>
    </lineage>
</organism>
<reference evidence="2" key="1">
    <citation type="journal article" date="2023" name="Arch. Microbiol.">
        <title>Desulfoferula mesophilus gen. nov. sp. nov., a mesophilic sulfate-reducing bacterium isolated from a brackish lake sediment.</title>
        <authorList>
            <person name="Watanabe T."/>
            <person name="Yabe T."/>
            <person name="Tsuji J.M."/>
            <person name="Fukui M."/>
        </authorList>
    </citation>
    <scope>NUCLEOTIDE SEQUENCE [LARGE SCALE GENOMIC DNA]</scope>
    <source>
        <strain evidence="2">12FAK</strain>
    </source>
</reference>
<evidence type="ECO:0008006" key="3">
    <source>
        <dbReference type="Google" id="ProtNLM"/>
    </source>
</evidence>
<evidence type="ECO:0000313" key="1">
    <source>
        <dbReference type="EMBL" id="BEQ16104.1"/>
    </source>
</evidence>
<accession>A0AAU9ESH6</accession>
<sequence>MRLGTIKAKGARPPQPAARSRLPRFVGLAAALLLALAWAASSPAAEPRLVLNLVETDTGRVALSLPIEPGEEFTVWFLHSYDRAFFAEHYRALGPGRILLTHMTFKSNLNGEGFEYHDFHLRPDGVGELRNINEPRQEVHFMMGSPDMADHTLILRGKRIRLVNYVAPRTLVSFFVCQAPLKNKD</sequence>
<protein>
    <recommendedName>
        <fullName evidence="3">DUF1850 domain-containing protein</fullName>
    </recommendedName>
</protein>
<dbReference type="Proteomes" id="UP001366166">
    <property type="component" value="Chromosome"/>
</dbReference>
<dbReference type="KEGG" id="dmp:FAK_31700"/>
<name>A0AAU9ESH6_9BACT</name>
<dbReference type="EMBL" id="AP028679">
    <property type="protein sequence ID" value="BEQ16104.1"/>
    <property type="molecule type" value="Genomic_DNA"/>
</dbReference>
<dbReference type="InterPro" id="IPR015001">
    <property type="entry name" value="DUF1850"/>
</dbReference>
<keyword evidence="2" id="KW-1185">Reference proteome</keyword>
<dbReference type="RefSeq" id="WP_338601461.1">
    <property type="nucleotide sequence ID" value="NZ_AP028679.1"/>
</dbReference>
<dbReference type="AlphaFoldDB" id="A0AAU9ESH6"/>